<dbReference type="STRING" id="128403.WA1_33610"/>
<dbReference type="Proteomes" id="UP000076925">
    <property type="component" value="Unassembled WGS sequence"/>
</dbReference>
<dbReference type="OrthoDB" id="512570at2"/>
<comment type="caution">
    <text evidence="1">The sequence shown here is derived from an EMBL/GenBank/DDBJ whole genome shotgun (WGS) entry which is preliminary data.</text>
</comment>
<dbReference type="EMBL" id="ANNX02000036">
    <property type="protein sequence ID" value="KYC38941.1"/>
    <property type="molecule type" value="Genomic_DNA"/>
</dbReference>
<name>A0A139X2K7_9CYAN</name>
<dbReference type="Pfam" id="PF00300">
    <property type="entry name" value="His_Phos_1"/>
    <property type="match status" value="1"/>
</dbReference>
<dbReference type="GO" id="GO:0005737">
    <property type="term" value="C:cytoplasm"/>
    <property type="evidence" value="ECO:0007669"/>
    <property type="project" value="TreeGrafter"/>
</dbReference>
<dbReference type="Gene3D" id="3.40.50.1240">
    <property type="entry name" value="Phosphoglycerate mutase-like"/>
    <property type="match status" value="1"/>
</dbReference>
<dbReference type="SMART" id="SM00855">
    <property type="entry name" value="PGAM"/>
    <property type="match status" value="1"/>
</dbReference>
<organism evidence="1 2">
    <name type="scientific">Scytonema hofmannii PCC 7110</name>
    <dbReference type="NCBI Taxonomy" id="128403"/>
    <lineage>
        <taxon>Bacteria</taxon>
        <taxon>Bacillati</taxon>
        <taxon>Cyanobacteriota</taxon>
        <taxon>Cyanophyceae</taxon>
        <taxon>Nostocales</taxon>
        <taxon>Scytonemataceae</taxon>
        <taxon>Scytonema</taxon>
    </lineage>
</organism>
<protein>
    <submittedName>
        <fullName evidence="1">Phosphoglycerate mutase</fullName>
    </submittedName>
</protein>
<evidence type="ECO:0000313" key="1">
    <source>
        <dbReference type="EMBL" id="KYC38941.1"/>
    </source>
</evidence>
<dbReference type="CDD" id="cd07067">
    <property type="entry name" value="HP_PGM_like"/>
    <property type="match status" value="1"/>
</dbReference>
<dbReference type="InterPro" id="IPR029033">
    <property type="entry name" value="His_PPase_superfam"/>
</dbReference>
<dbReference type="GO" id="GO:0016791">
    <property type="term" value="F:phosphatase activity"/>
    <property type="evidence" value="ECO:0007669"/>
    <property type="project" value="TreeGrafter"/>
</dbReference>
<reference evidence="1 2" key="1">
    <citation type="journal article" date="2013" name="Genome Biol. Evol.">
        <title>Genomes of Stigonematalean cyanobacteria (subsection V) and the evolution of oxygenic photosynthesis from prokaryotes to plastids.</title>
        <authorList>
            <person name="Dagan T."/>
            <person name="Roettger M."/>
            <person name="Stucken K."/>
            <person name="Landan G."/>
            <person name="Koch R."/>
            <person name="Major P."/>
            <person name="Gould S.B."/>
            <person name="Goremykin V.V."/>
            <person name="Rippka R."/>
            <person name="Tandeau de Marsac N."/>
            <person name="Gugger M."/>
            <person name="Lockhart P.J."/>
            <person name="Allen J.F."/>
            <person name="Brune I."/>
            <person name="Maus I."/>
            <person name="Puhler A."/>
            <person name="Martin W.F."/>
        </authorList>
    </citation>
    <scope>NUCLEOTIDE SEQUENCE [LARGE SCALE GENOMIC DNA]</scope>
    <source>
        <strain evidence="1 2">PCC 7110</strain>
    </source>
</reference>
<sequence length="181" mass="20700">MNKVLYVVRHCQASGQQPDAPLTKEGKVQAKLLADFFSRIQIERIVSSPFVRAYQSITPLAENLGITIDFDDRLRERVLSTIMLPDWLEQLRQTFDDFDLCLMGGESSRTAMQRAVAVVDEILLHDAKVTLIVTHGNLMTLLLKYFNEQIGFAEWQSLTNPDIYNVVIGKGHVEVKRIWHE</sequence>
<dbReference type="RefSeq" id="WP_017743679.1">
    <property type="nucleotide sequence ID" value="NZ_KQ976354.1"/>
</dbReference>
<dbReference type="AlphaFoldDB" id="A0A139X2K7"/>
<dbReference type="InterPro" id="IPR050275">
    <property type="entry name" value="PGM_Phosphatase"/>
</dbReference>
<keyword evidence="2" id="KW-1185">Reference proteome</keyword>
<dbReference type="InterPro" id="IPR013078">
    <property type="entry name" value="His_Pase_superF_clade-1"/>
</dbReference>
<dbReference type="PANTHER" id="PTHR48100">
    <property type="entry name" value="BROAD-SPECIFICITY PHOSPHATASE YOR283W-RELATED"/>
    <property type="match status" value="1"/>
</dbReference>
<proteinExistence type="predicted"/>
<gene>
    <name evidence="1" type="ORF">WA1_33610</name>
</gene>
<dbReference type="PANTHER" id="PTHR48100:SF1">
    <property type="entry name" value="HISTIDINE PHOSPHATASE FAMILY PROTEIN-RELATED"/>
    <property type="match status" value="1"/>
</dbReference>
<evidence type="ECO:0000313" key="2">
    <source>
        <dbReference type="Proteomes" id="UP000076925"/>
    </source>
</evidence>
<dbReference type="SUPFAM" id="SSF53254">
    <property type="entry name" value="Phosphoglycerate mutase-like"/>
    <property type="match status" value="1"/>
</dbReference>
<accession>A0A139X2K7</accession>